<gene>
    <name evidence="2" type="ORF">G5A66_02885</name>
    <name evidence="1" type="ORF">G5A75_05315</name>
</gene>
<evidence type="ECO:0000313" key="4">
    <source>
        <dbReference type="Proteomes" id="UP000701680"/>
    </source>
</evidence>
<evidence type="ECO:0000313" key="2">
    <source>
        <dbReference type="EMBL" id="NVH57610.1"/>
    </source>
</evidence>
<comment type="caution">
    <text evidence="2">The sequence shown here is derived from an EMBL/GenBank/DDBJ whole genome shotgun (WGS) entry which is preliminary data.</text>
</comment>
<dbReference type="GO" id="GO:0016787">
    <property type="term" value="F:hydrolase activity"/>
    <property type="evidence" value="ECO:0007669"/>
    <property type="project" value="UniProtKB-KW"/>
</dbReference>
<evidence type="ECO:0000313" key="3">
    <source>
        <dbReference type="Proteomes" id="UP000528555"/>
    </source>
</evidence>
<dbReference type="Gene3D" id="3.40.50.1000">
    <property type="entry name" value="HAD superfamily/HAD-like"/>
    <property type="match status" value="1"/>
</dbReference>
<dbReference type="OrthoDB" id="159409at2"/>
<accession>A0A850HGE3</accession>
<dbReference type="EMBL" id="JAAIUO010000002">
    <property type="protein sequence ID" value="NSK14303.1"/>
    <property type="molecule type" value="Genomic_DNA"/>
</dbReference>
<organism evidence="2 3">
    <name type="scientific">Dorea phocaeensis</name>
    <dbReference type="NCBI Taxonomy" id="2040291"/>
    <lineage>
        <taxon>Bacteria</taxon>
        <taxon>Bacillati</taxon>
        <taxon>Bacillota</taxon>
        <taxon>Clostridia</taxon>
        <taxon>Lachnospirales</taxon>
        <taxon>Lachnospiraceae</taxon>
        <taxon>Dorea</taxon>
    </lineage>
</organism>
<dbReference type="AlphaFoldDB" id="A0A850HGE3"/>
<sequence>MIIDIPGYQVLELDTLLVDYNGTLAVDGEIRTGVKERINQLAKRLSVYVLTADTHGTARQKCEGLKAEVYTFPEGSALEAKHQILKKLGEQHCVCIGNGRNDVKMLRDAMLSIAVMDREGVYAGLMREADLCVNSIEDGLDLLLYPKRLIAGLRG</sequence>
<keyword evidence="2" id="KW-0378">Hydrolase</keyword>
<protein>
    <submittedName>
        <fullName evidence="2">HAD family hydrolase</fullName>
    </submittedName>
</protein>
<evidence type="ECO:0000313" key="1">
    <source>
        <dbReference type="EMBL" id="NSK14303.1"/>
    </source>
</evidence>
<dbReference type="InterPro" id="IPR023214">
    <property type="entry name" value="HAD_sf"/>
</dbReference>
<dbReference type="Proteomes" id="UP000528555">
    <property type="component" value="Unassembled WGS sequence"/>
</dbReference>
<dbReference type="Pfam" id="PF00702">
    <property type="entry name" value="Hydrolase"/>
    <property type="match status" value="1"/>
</dbReference>
<dbReference type="InterPro" id="IPR036412">
    <property type="entry name" value="HAD-like_sf"/>
</dbReference>
<dbReference type="EMBL" id="JAAITX010000002">
    <property type="protein sequence ID" value="NVH57610.1"/>
    <property type="molecule type" value="Genomic_DNA"/>
</dbReference>
<dbReference type="SUPFAM" id="SSF56784">
    <property type="entry name" value="HAD-like"/>
    <property type="match status" value="1"/>
</dbReference>
<name>A0A850HGE3_9FIRM</name>
<reference evidence="3 4" key="1">
    <citation type="journal article" date="2020" name="Cell Host Microbe">
        <title>Functional and Genomic Variation between Human-Derived Isolates of Lachnospiraceae Reveals Inter- and Intra-Species Diversity.</title>
        <authorList>
            <person name="Sorbara M.T."/>
            <person name="Littmann E.R."/>
            <person name="Fontana E."/>
            <person name="Moody T.U."/>
            <person name="Kohout C.E."/>
            <person name="Gjonbalaj M."/>
            <person name="Eaton V."/>
            <person name="Seok R."/>
            <person name="Leiner I.M."/>
            <person name="Pamer E.G."/>
        </authorList>
    </citation>
    <scope>NUCLEOTIDE SEQUENCE [LARGE SCALE GENOMIC DNA]</scope>
    <source>
        <strain evidence="2 3">MSK.17.11</strain>
        <strain evidence="1 4">MSK.17.38</strain>
    </source>
</reference>
<dbReference type="Proteomes" id="UP000701680">
    <property type="component" value="Unassembled WGS sequence"/>
</dbReference>
<reference evidence="2" key="2">
    <citation type="submission" date="2020-02" db="EMBL/GenBank/DDBJ databases">
        <authorList>
            <person name="Littmann E."/>
            <person name="Sorbara M."/>
        </authorList>
    </citation>
    <scope>NUCLEOTIDE SEQUENCE</scope>
    <source>
        <strain evidence="2">MSK.17.11</strain>
        <strain evidence="1">MSK.17.38</strain>
    </source>
</reference>
<proteinExistence type="predicted"/>
<dbReference type="RefSeq" id="WP_101695688.1">
    <property type="nucleotide sequence ID" value="NZ_JAAITX010000002.1"/>
</dbReference>
<keyword evidence="3" id="KW-1185">Reference proteome</keyword>